<evidence type="ECO:0000313" key="1">
    <source>
        <dbReference type="EMBL" id="KAH8107845.1"/>
    </source>
</evidence>
<accession>A0A8K0UY74</accession>
<evidence type="ECO:0000313" key="2">
    <source>
        <dbReference type="Proteomes" id="UP000813824"/>
    </source>
</evidence>
<sequence length="310" mass="34967">MDPRRSLPDVFPVELWGMIKAHLSPTDLITQIHFFDFAESISDAIYRDGHPQMAAFWEALCLRNGLGFLADEDASGGEDVPEVNWEKVARECARHAHNCEYPGCGKTRLEENFAAMTPFSHDYSSWDEIGRSNILLRSTNGRCRDDGFSINPLLEHIAFKETTDDYESPREAEEETLLRYSRFEEQSLKTSLLCKHPIARRSFATFPPTLGMRLIGDFFPGAMGLSICSQRGLTVDSYAKGIHEKLDVEFKLQRFGNCEISQSHQRVSQIVSSAALCGGGCPSHGIVFDPSRLFATIPHMQHHPGRVWSW</sequence>
<dbReference type="EMBL" id="JAEVFJ010000001">
    <property type="protein sequence ID" value="KAH8107845.1"/>
    <property type="molecule type" value="Genomic_DNA"/>
</dbReference>
<organism evidence="1 2">
    <name type="scientific">Cristinia sonorae</name>
    <dbReference type="NCBI Taxonomy" id="1940300"/>
    <lineage>
        <taxon>Eukaryota</taxon>
        <taxon>Fungi</taxon>
        <taxon>Dikarya</taxon>
        <taxon>Basidiomycota</taxon>
        <taxon>Agaricomycotina</taxon>
        <taxon>Agaricomycetes</taxon>
        <taxon>Agaricomycetidae</taxon>
        <taxon>Agaricales</taxon>
        <taxon>Pleurotineae</taxon>
        <taxon>Stephanosporaceae</taxon>
        <taxon>Cristinia</taxon>
    </lineage>
</organism>
<dbReference type="AlphaFoldDB" id="A0A8K0UY74"/>
<protein>
    <submittedName>
        <fullName evidence="1">Uncharacterized protein</fullName>
    </submittedName>
</protein>
<proteinExistence type="predicted"/>
<dbReference type="OrthoDB" id="2803395at2759"/>
<name>A0A8K0UY74_9AGAR</name>
<reference evidence="1" key="1">
    <citation type="journal article" date="2021" name="New Phytol.">
        <title>Evolutionary innovations through gain and loss of genes in the ectomycorrhizal Boletales.</title>
        <authorList>
            <person name="Wu G."/>
            <person name="Miyauchi S."/>
            <person name="Morin E."/>
            <person name="Kuo A."/>
            <person name="Drula E."/>
            <person name="Varga T."/>
            <person name="Kohler A."/>
            <person name="Feng B."/>
            <person name="Cao Y."/>
            <person name="Lipzen A."/>
            <person name="Daum C."/>
            <person name="Hundley H."/>
            <person name="Pangilinan J."/>
            <person name="Johnson J."/>
            <person name="Barry K."/>
            <person name="LaButti K."/>
            <person name="Ng V."/>
            <person name="Ahrendt S."/>
            <person name="Min B."/>
            <person name="Choi I.G."/>
            <person name="Park H."/>
            <person name="Plett J.M."/>
            <person name="Magnuson J."/>
            <person name="Spatafora J.W."/>
            <person name="Nagy L.G."/>
            <person name="Henrissat B."/>
            <person name="Grigoriev I.V."/>
            <person name="Yang Z.L."/>
            <person name="Xu J."/>
            <person name="Martin F.M."/>
        </authorList>
    </citation>
    <scope>NUCLEOTIDE SEQUENCE</scope>
    <source>
        <strain evidence="1">KKN 215</strain>
    </source>
</reference>
<gene>
    <name evidence="1" type="ORF">BXZ70DRAFT_912955</name>
</gene>
<comment type="caution">
    <text evidence="1">The sequence shown here is derived from an EMBL/GenBank/DDBJ whole genome shotgun (WGS) entry which is preliminary data.</text>
</comment>
<keyword evidence="2" id="KW-1185">Reference proteome</keyword>
<dbReference type="Proteomes" id="UP000813824">
    <property type="component" value="Unassembled WGS sequence"/>
</dbReference>